<comment type="caution">
    <text evidence="1">The sequence shown here is derived from an EMBL/GenBank/DDBJ whole genome shotgun (WGS) entry which is preliminary data.</text>
</comment>
<accession>A0A919GS20</accession>
<dbReference type="OrthoDB" id="8428173at2"/>
<protein>
    <submittedName>
        <fullName evidence="1">Lantibiotic dehydratase</fullName>
    </submittedName>
</protein>
<name>A0A919GS20_9ACTN</name>
<sequence>MTDNAGAWKLGHVFVLRHAGMPFDWIEQLGDDAVLERASDRLLVAEAEVRATLAGHRATRVRAVESALRTLGEPPAAPRDAAGRPDALGPALAAWSEAAGAYRQAYEDGYERLAARLHALAAEPRIREAVSVSNPDMYRNVWQRYTDRPAGPRNSAARRVHRQVYTYLQRLCGKNETTSFFGPIGYGTLDEGSTEGCVLHRGGSTRRLVFFSYWAVTALAAALRRDRRLLPVLPLTVLDRDGLRGLAAASDGSAGAEVRTALLRHAEPVPVGRIAGELGLPATDVVSALRAALRANTVELGPSYRGDRHDAFDRLHRAVSALAGDGDPHALRRLEELDGLARLRDDLAEAPFPERMESFRALEEAFTRITGTPARRDGGIYTDRFVVYEESSSPFSVELGATAAARLTAAVQEALDFSADYGALVRRGHQEQLLRRWPEEDTLSFPAYGEAMHPGTGLGSAFDPHPPLKADPAALSDPRTRAAAVPPAPAGPAYALPDICLAAPDVQDIGAGRFTVVVSRVHHHLLLESWLSAAHPEPARFAADAAAWVAEHGRATGLVGLDVSRRNKGYYVFPGDRMALRPLRADDVSGHPAPPSRADAYRVRRDGDRILLEDAEGRERCLYLPLADLTVYPPLAVLSAPQAVHARIEPDGTDRMPAVPLGGAVYQRQRWFVPMPDLGALTPPARHLELRRLAAGRGMPRFVYVRSESRRKPYLLDTRSPFAAELLAHVTDTGERVQYEEMSPGPGELWLRDEEGRRYTCELRMQATRGPRPPAAGTGADAA</sequence>
<dbReference type="Proteomes" id="UP000600026">
    <property type="component" value="Unassembled WGS sequence"/>
</dbReference>
<gene>
    <name evidence="1" type="ORF">Sxan_00240</name>
</gene>
<reference evidence="1" key="1">
    <citation type="submission" date="2020-09" db="EMBL/GenBank/DDBJ databases">
        <title>Whole genome shotgun sequence of Streptomyces xanthophaeus NBRC 12829.</title>
        <authorList>
            <person name="Komaki H."/>
            <person name="Tamura T."/>
        </authorList>
    </citation>
    <scope>NUCLEOTIDE SEQUENCE</scope>
    <source>
        <strain evidence="1">NBRC 12829</strain>
    </source>
</reference>
<dbReference type="AlphaFoldDB" id="A0A919GS20"/>
<evidence type="ECO:0000313" key="1">
    <source>
        <dbReference type="EMBL" id="GHI82660.1"/>
    </source>
</evidence>
<dbReference type="EMBL" id="BNEE01000002">
    <property type="protein sequence ID" value="GHI82660.1"/>
    <property type="molecule type" value="Genomic_DNA"/>
</dbReference>
<proteinExistence type="predicted"/>
<evidence type="ECO:0000313" key="2">
    <source>
        <dbReference type="Proteomes" id="UP000600026"/>
    </source>
</evidence>
<organism evidence="1 2">
    <name type="scientific">Streptomyces xanthophaeus</name>
    <dbReference type="NCBI Taxonomy" id="67385"/>
    <lineage>
        <taxon>Bacteria</taxon>
        <taxon>Bacillati</taxon>
        <taxon>Actinomycetota</taxon>
        <taxon>Actinomycetes</taxon>
        <taxon>Kitasatosporales</taxon>
        <taxon>Streptomycetaceae</taxon>
        <taxon>Streptomyces</taxon>
    </lineage>
</organism>
<keyword evidence="2" id="KW-1185">Reference proteome</keyword>
<dbReference type="RefSeq" id="WP_051902711.1">
    <property type="nucleotide sequence ID" value="NZ_BNEE01000002.1"/>
</dbReference>